<evidence type="ECO:0000256" key="1">
    <source>
        <dbReference type="SAM" id="MobiDB-lite"/>
    </source>
</evidence>
<feature type="compositionally biased region" description="Low complexity" evidence="1">
    <location>
        <begin position="302"/>
        <end position="312"/>
    </location>
</feature>
<dbReference type="STRING" id="283909.R7TDT8"/>
<proteinExistence type="predicted"/>
<dbReference type="EMBL" id="KB310391">
    <property type="protein sequence ID" value="ELT91677.1"/>
    <property type="molecule type" value="Genomic_DNA"/>
</dbReference>
<feature type="region of interest" description="Disordered" evidence="1">
    <location>
        <begin position="224"/>
        <end position="408"/>
    </location>
</feature>
<keyword evidence="4" id="KW-1185">Reference proteome</keyword>
<organism evidence="2">
    <name type="scientific">Capitella teleta</name>
    <name type="common">Polychaete worm</name>
    <dbReference type="NCBI Taxonomy" id="283909"/>
    <lineage>
        <taxon>Eukaryota</taxon>
        <taxon>Metazoa</taxon>
        <taxon>Spiralia</taxon>
        <taxon>Lophotrochozoa</taxon>
        <taxon>Annelida</taxon>
        <taxon>Polychaeta</taxon>
        <taxon>Sedentaria</taxon>
        <taxon>Scolecida</taxon>
        <taxon>Capitellidae</taxon>
        <taxon>Capitella</taxon>
    </lineage>
</organism>
<evidence type="ECO:0000313" key="2">
    <source>
        <dbReference type="EMBL" id="ELT91677.1"/>
    </source>
</evidence>
<feature type="compositionally biased region" description="Basic and acidic residues" evidence="1">
    <location>
        <begin position="259"/>
        <end position="269"/>
    </location>
</feature>
<gene>
    <name evidence="2" type="ORF">CAPTEDRAFT_185877</name>
</gene>
<dbReference type="SUPFAM" id="SSF81321">
    <property type="entry name" value="Family A G protein-coupled receptor-like"/>
    <property type="match status" value="1"/>
</dbReference>
<evidence type="ECO:0000313" key="4">
    <source>
        <dbReference type="Proteomes" id="UP000014760"/>
    </source>
</evidence>
<dbReference type="EnsemblMetazoa" id="CapteT185877">
    <property type="protein sequence ID" value="CapteP185877"/>
    <property type="gene ID" value="CapteG185877"/>
</dbReference>
<dbReference type="OrthoDB" id="10070371at2759"/>
<evidence type="ECO:0000313" key="3">
    <source>
        <dbReference type="EnsemblMetazoa" id="CapteP185877"/>
    </source>
</evidence>
<dbReference type="AlphaFoldDB" id="R7TDT8"/>
<sequence>IITFYVFIIRAGIKERKRKTQQSYAEEATFESSRLHAELSAAKYVGLLVLAWAILQGPYLTLTYVEQYRTTSEIEASLLLDFDYPWEMELAFTWMRLSFPMFIPILTFCWMKEVWQRFKNFVLCRKSNLIVDASPMDSPGHHSNNNKHEVELETSLAVPVIFATDEGLHFQTFTKRDPCNTEETQIPDGYPYMEINGSQILTSRKCDIYGSRDFVQIRELDEDTSDYDSHGDLDPLSNSNGISIASGQSAEMTNEAFQEDGKDDIKKQTDQQNTLIQQDTKKTGRRKKMDKHDLDRRDNDSGRGSLQGSQGRQHSDEPPHLPPEGATQTEEEKPPQNPTLKPKKRKKKVHDERAQVNSDIGGGSKPVPAPRVKVPNDNKKKKRRDQELRPSDSTREVSNNLEGSLTKDAAVQCRTKEKYVVGPEMDEEPRVVKKAIRKDRPLSDAPYPMVNYKDMHILTAKAVSERVHIAPRTPDASVDDIITLN</sequence>
<protein>
    <submittedName>
        <fullName evidence="2 3">Uncharacterized protein</fullName>
    </submittedName>
</protein>
<name>R7TDT8_CAPTE</name>
<reference evidence="4" key="1">
    <citation type="submission" date="2012-12" db="EMBL/GenBank/DDBJ databases">
        <authorList>
            <person name="Hellsten U."/>
            <person name="Grimwood J."/>
            <person name="Chapman J.A."/>
            <person name="Shapiro H."/>
            <person name="Aerts A."/>
            <person name="Otillar R.P."/>
            <person name="Terry A.Y."/>
            <person name="Boore J.L."/>
            <person name="Simakov O."/>
            <person name="Marletaz F."/>
            <person name="Cho S.-J."/>
            <person name="Edsinger-Gonzales E."/>
            <person name="Havlak P."/>
            <person name="Kuo D.-H."/>
            <person name="Larsson T."/>
            <person name="Lv J."/>
            <person name="Arendt D."/>
            <person name="Savage R."/>
            <person name="Osoegawa K."/>
            <person name="de Jong P."/>
            <person name="Lindberg D.R."/>
            <person name="Seaver E.C."/>
            <person name="Weisblat D.A."/>
            <person name="Putnam N.H."/>
            <person name="Grigoriev I.V."/>
            <person name="Rokhsar D.S."/>
        </authorList>
    </citation>
    <scope>NUCLEOTIDE SEQUENCE</scope>
    <source>
        <strain evidence="4">I ESC-2004</strain>
    </source>
</reference>
<reference evidence="2 4" key="2">
    <citation type="journal article" date="2013" name="Nature">
        <title>Insights into bilaterian evolution from three spiralian genomes.</title>
        <authorList>
            <person name="Simakov O."/>
            <person name="Marletaz F."/>
            <person name="Cho S.J."/>
            <person name="Edsinger-Gonzales E."/>
            <person name="Havlak P."/>
            <person name="Hellsten U."/>
            <person name="Kuo D.H."/>
            <person name="Larsson T."/>
            <person name="Lv J."/>
            <person name="Arendt D."/>
            <person name="Savage R."/>
            <person name="Osoegawa K."/>
            <person name="de Jong P."/>
            <person name="Grimwood J."/>
            <person name="Chapman J.A."/>
            <person name="Shapiro H."/>
            <person name="Aerts A."/>
            <person name="Otillar R.P."/>
            <person name="Terry A.Y."/>
            <person name="Boore J.L."/>
            <person name="Grigoriev I.V."/>
            <person name="Lindberg D.R."/>
            <person name="Seaver E.C."/>
            <person name="Weisblat D.A."/>
            <person name="Putnam N.H."/>
            <person name="Rokhsar D.S."/>
        </authorList>
    </citation>
    <scope>NUCLEOTIDE SEQUENCE</scope>
    <source>
        <strain evidence="2 4">I ESC-2004</strain>
    </source>
</reference>
<accession>R7TDT8</accession>
<dbReference type="Gene3D" id="1.20.1070.10">
    <property type="entry name" value="Rhodopsin 7-helix transmembrane proteins"/>
    <property type="match status" value="1"/>
</dbReference>
<dbReference type="Proteomes" id="UP000014760">
    <property type="component" value="Unassembled WGS sequence"/>
</dbReference>
<dbReference type="HOGENOM" id="CLU_563343_0_0_1"/>
<feature type="non-terminal residue" evidence="2">
    <location>
        <position position="1"/>
    </location>
</feature>
<feature type="compositionally biased region" description="Basic and acidic residues" evidence="1">
    <location>
        <begin position="374"/>
        <end position="395"/>
    </location>
</feature>
<feature type="compositionally biased region" description="Polar residues" evidence="1">
    <location>
        <begin position="236"/>
        <end position="256"/>
    </location>
</feature>
<feature type="compositionally biased region" description="Basic and acidic residues" evidence="1">
    <location>
        <begin position="290"/>
        <end position="301"/>
    </location>
</feature>
<dbReference type="EMBL" id="AMQN01002904">
    <property type="status" value="NOT_ANNOTATED_CDS"/>
    <property type="molecule type" value="Genomic_DNA"/>
</dbReference>
<reference evidence="3" key="3">
    <citation type="submission" date="2015-06" db="UniProtKB">
        <authorList>
            <consortium name="EnsemblMetazoa"/>
        </authorList>
    </citation>
    <scope>IDENTIFICATION</scope>
</reference>